<keyword evidence="7" id="KW-1205">Fibrinolytic toxin</keyword>
<feature type="chain" id="PRO_5005804663" evidence="9">
    <location>
        <begin position="21"/>
        <end position="295"/>
    </location>
</feature>
<dbReference type="GO" id="GO:0005576">
    <property type="term" value="C:extracellular region"/>
    <property type="evidence" value="ECO:0007669"/>
    <property type="project" value="UniProtKB-SubCell"/>
</dbReference>
<keyword evidence="8" id="KW-0720">Serine protease</keyword>
<evidence type="ECO:0000256" key="8">
    <source>
        <dbReference type="RuleBase" id="RU363034"/>
    </source>
</evidence>
<evidence type="ECO:0000256" key="5">
    <source>
        <dbReference type="ARBA" id="ARBA00024195"/>
    </source>
</evidence>
<evidence type="ECO:0000256" key="2">
    <source>
        <dbReference type="ARBA" id="ARBA00022656"/>
    </source>
</evidence>
<organism evidence="11">
    <name type="scientific">Diatraea saccharalis</name>
    <name type="common">sugarcane borer</name>
    <dbReference type="NCBI Taxonomy" id="40085"/>
    <lineage>
        <taxon>Eukaryota</taxon>
        <taxon>Metazoa</taxon>
        <taxon>Ecdysozoa</taxon>
        <taxon>Arthropoda</taxon>
        <taxon>Hexapoda</taxon>
        <taxon>Insecta</taxon>
        <taxon>Pterygota</taxon>
        <taxon>Neoptera</taxon>
        <taxon>Endopterygota</taxon>
        <taxon>Lepidoptera</taxon>
        <taxon>Glossata</taxon>
        <taxon>Ditrysia</taxon>
        <taxon>Pyraloidea</taxon>
        <taxon>Crambidae</taxon>
        <taxon>Crambinae</taxon>
        <taxon>Diatraea</taxon>
    </lineage>
</organism>
<dbReference type="PANTHER" id="PTHR24252:SF7">
    <property type="entry name" value="HYALIN"/>
    <property type="match status" value="1"/>
</dbReference>
<proteinExistence type="evidence at transcript level"/>
<dbReference type="PROSITE" id="PS00134">
    <property type="entry name" value="TRYPSIN_HIS"/>
    <property type="match status" value="1"/>
</dbReference>
<evidence type="ECO:0000256" key="3">
    <source>
        <dbReference type="ARBA" id="ARBA00023157"/>
    </source>
</evidence>
<dbReference type="GO" id="GO:0090729">
    <property type="term" value="F:toxin activity"/>
    <property type="evidence" value="ECO:0007669"/>
    <property type="project" value="UniProtKB-KW"/>
</dbReference>
<evidence type="ECO:0000256" key="4">
    <source>
        <dbReference type="ARBA" id="ARBA00023240"/>
    </source>
</evidence>
<dbReference type="GO" id="GO:0006508">
    <property type="term" value="P:proteolysis"/>
    <property type="evidence" value="ECO:0007669"/>
    <property type="project" value="UniProtKB-KW"/>
</dbReference>
<evidence type="ECO:0000259" key="10">
    <source>
        <dbReference type="PROSITE" id="PS50240"/>
    </source>
</evidence>
<keyword evidence="4" id="KW-1199">Hemostasis impairing toxin</keyword>
<reference evidence="11" key="1">
    <citation type="submission" date="2015-03" db="EMBL/GenBank/DDBJ databases">
        <title>Comparative analyses of expression profiling of trypsin and chymotrypsin genes from Lepidoptera species with different levels of sensitivity to soybean peptidase inhibitors.</title>
        <authorList>
            <person name="Souza T.P."/>
            <person name="Dias R.O."/>
            <person name="Castelhano E.C."/>
            <person name="Brandao M.M."/>
            <person name="Moura D.S."/>
            <person name="Silva-Filho M.C."/>
        </authorList>
    </citation>
    <scope>NUCLEOTIDE SEQUENCE</scope>
    <source>
        <strain evidence="11">V2_1878</strain>
        <tissue evidence="11">Midgut</tissue>
    </source>
</reference>
<evidence type="ECO:0000256" key="9">
    <source>
        <dbReference type="SAM" id="SignalP"/>
    </source>
</evidence>
<name>A0A0M5KXX2_9NEOP</name>
<keyword evidence="8 11" id="KW-0645">Protease</keyword>
<comment type="similarity">
    <text evidence="5">Belongs to the peptidase S1 family. CLIP subfamily.</text>
</comment>
<dbReference type="SUPFAM" id="SSF50494">
    <property type="entry name" value="Trypsin-like serine proteases"/>
    <property type="match status" value="1"/>
</dbReference>
<dbReference type="PRINTS" id="PR00722">
    <property type="entry name" value="CHYMOTRYPSIN"/>
</dbReference>
<dbReference type="PANTHER" id="PTHR24252">
    <property type="entry name" value="ACROSIN-RELATED"/>
    <property type="match status" value="1"/>
</dbReference>
<dbReference type="InterPro" id="IPR033116">
    <property type="entry name" value="TRYPSIN_SER"/>
</dbReference>
<dbReference type="GO" id="GO:0004252">
    <property type="term" value="F:serine-type endopeptidase activity"/>
    <property type="evidence" value="ECO:0007669"/>
    <property type="project" value="UniProtKB-EC"/>
</dbReference>
<keyword evidence="3" id="KW-1015">Disulfide bond</keyword>
<feature type="signal peptide" evidence="9">
    <location>
        <begin position="1"/>
        <end position="20"/>
    </location>
</feature>
<comment type="function">
    <text evidence="6">Fibrinolytic activity; shows preferential cleavage of Arg-Gly bonds in all three fibrinogen chains. Contact with the caterpillars causes severe bleeding, due the anticoagulant effect of the protein.</text>
</comment>
<dbReference type="PROSITE" id="PS00135">
    <property type="entry name" value="TRYPSIN_SER"/>
    <property type="match status" value="1"/>
</dbReference>
<dbReference type="Pfam" id="PF00089">
    <property type="entry name" value="Trypsin"/>
    <property type="match status" value="1"/>
</dbReference>
<dbReference type="InterPro" id="IPR043504">
    <property type="entry name" value="Peptidase_S1_PA_chymotrypsin"/>
</dbReference>
<evidence type="ECO:0000256" key="7">
    <source>
        <dbReference type="ARBA" id="ARBA00084094"/>
    </source>
</evidence>
<protein>
    <submittedName>
        <fullName evidence="11">Trypsin-like serine protease</fullName>
        <ecNumber evidence="11">3.4.21.4</ecNumber>
    </submittedName>
</protein>
<comment type="subcellular location">
    <subcellularLocation>
        <location evidence="1">Secreted</location>
        <location evidence="1">Extracellular space</location>
    </subcellularLocation>
</comment>
<dbReference type="SMART" id="SM00020">
    <property type="entry name" value="Tryp_SPc"/>
    <property type="match status" value="1"/>
</dbReference>
<dbReference type="Gene3D" id="2.40.10.10">
    <property type="entry name" value="Trypsin-like serine proteases"/>
    <property type="match status" value="1"/>
</dbReference>
<dbReference type="InterPro" id="IPR018114">
    <property type="entry name" value="TRYPSIN_HIS"/>
</dbReference>
<dbReference type="InterPro" id="IPR001254">
    <property type="entry name" value="Trypsin_dom"/>
</dbReference>
<dbReference type="AlphaFoldDB" id="A0A0M5KXX2"/>
<keyword evidence="9" id="KW-0732">Signal</keyword>
<dbReference type="CDD" id="cd00190">
    <property type="entry name" value="Tryp_SPc"/>
    <property type="match status" value="1"/>
</dbReference>
<dbReference type="FunFam" id="2.40.10.10:FF:000002">
    <property type="entry name" value="Transmembrane protease serine"/>
    <property type="match status" value="1"/>
</dbReference>
<feature type="domain" description="Peptidase S1" evidence="10">
    <location>
        <begin position="35"/>
        <end position="267"/>
    </location>
</feature>
<dbReference type="InterPro" id="IPR001314">
    <property type="entry name" value="Peptidase_S1A"/>
</dbReference>
<evidence type="ECO:0000313" key="11">
    <source>
        <dbReference type="EMBL" id="ALE15211.1"/>
    </source>
</evidence>
<sequence length="295" mass="31819">MWAFISIFTFVYCLFQAVCSAAPQLESVVSNNTRIVGGTPTTIERYPYAVQVNMNNRLVCGGTLISRTCVLSAAHCFVDRYNPTPNPSHYSARVGATRRDSGGSTYRTRAIIIHERYNFITQDSDIAVMALRNRVRLSNTVALAQLPRQGLVVPDNAMLIHIGWGALWVNGPLAQELNHVTIQKVNHIACARQYAMIQLTVTTNMICAGLPSGGADACQGDSGGPLITSNGLVVGVTSWGHDCGHPLFPGVSARVSNFSNWIDLQVARYNASPTLSSVNVLVLMASLLASVAVLK</sequence>
<dbReference type="EMBL" id="KR024669">
    <property type="protein sequence ID" value="ALE15211.1"/>
    <property type="molecule type" value="mRNA"/>
</dbReference>
<dbReference type="FunFam" id="2.40.10.10:FF:000068">
    <property type="entry name" value="transmembrane protease serine 2"/>
    <property type="match status" value="1"/>
</dbReference>
<keyword evidence="8 11" id="KW-0378">Hydrolase</keyword>
<keyword evidence="2" id="KW-0800">Toxin</keyword>
<evidence type="ECO:0000256" key="1">
    <source>
        <dbReference type="ARBA" id="ARBA00004239"/>
    </source>
</evidence>
<dbReference type="InterPro" id="IPR009003">
    <property type="entry name" value="Peptidase_S1_PA"/>
</dbReference>
<dbReference type="PROSITE" id="PS50240">
    <property type="entry name" value="TRYPSIN_DOM"/>
    <property type="match status" value="1"/>
</dbReference>
<dbReference type="EC" id="3.4.21.4" evidence="11"/>
<accession>A0A0M5KXX2</accession>
<evidence type="ECO:0000256" key="6">
    <source>
        <dbReference type="ARBA" id="ARBA00055534"/>
    </source>
</evidence>